<dbReference type="KEGG" id="fla:SY85_08020"/>
<dbReference type="Proteomes" id="UP000077177">
    <property type="component" value="Chromosome"/>
</dbReference>
<accession>A0A172TUN1</accession>
<protein>
    <submittedName>
        <fullName evidence="1">Uncharacterized protein</fullName>
    </submittedName>
</protein>
<reference evidence="1 2" key="2">
    <citation type="journal article" date="2016" name="Int. J. Syst. Evol. Microbiol.">
        <title>Flavisolibacter tropicus sp. nov., isolated from tropical soil.</title>
        <authorList>
            <person name="Lee J.J."/>
            <person name="Kang M.S."/>
            <person name="Kim G.S."/>
            <person name="Lee C.S."/>
            <person name="Lim S."/>
            <person name="Lee J."/>
            <person name="Roh S.H."/>
            <person name="Kang H."/>
            <person name="Ha J.M."/>
            <person name="Bae S."/>
            <person name="Jung H.Y."/>
            <person name="Kim M.K."/>
        </authorList>
    </citation>
    <scope>NUCLEOTIDE SEQUENCE [LARGE SCALE GENOMIC DNA]</scope>
    <source>
        <strain evidence="1 2">LCS9</strain>
    </source>
</reference>
<organism evidence="1 2">
    <name type="scientific">Flavisolibacter tropicus</name>
    <dbReference type="NCBI Taxonomy" id="1492898"/>
    <lineage>
        <taxon>Bacteria</taxon>
        <taxon>Pseudomonadati</taxon>
        <taxon>Bacteroidota</taxon>
        <taxon>Chitinophagia</taxon>
        <taxon>Chitinophagales</taxon>
        <taxon>Chitinophagaceae</taxon>
        <taxon>Flavisolibacter</taxon>
    </lineage>
</organism>
<proteinExistence type="predicted"/>
<evidence type="ECO:0000313" key="2">
    <source>
        <dbReference type="Proteomes" id="UP000077177"/>
    </source>
</evidence>
<name>A0A172TUN1_9BACT</name>
<keyword evidence="2" id="KW-1185">Reference proteome</keyword>
<dbReference type="OrthoDB" id="893711at2"/>
<sequence>MQLSDNNRTPLLLSLHKQIEDYANAKAKAILEGKPLSITYPPNGGLTEAEAQALTQLKGNESVMTALRKLLANNTAEVFFSFFNTLDGTTAPDIETEKWSGVFLIDKPEDLEEDMPFLHDDFYGTYWEWKEKRGDKGWSLDMLE</sequence>
<dbReference type="STRING" id="1492898.SY85_08020"/>
<dbReference type="AlphaFoldDB" id="A0A172TUN1"/>
<dbReference type="EMBL" id="CP011390">
    <property type="protein sequence ID" value="ANE50447.1"/>
    <property type="molecule type" value="Genomic_DNA"/>
</dbReference>
<evidence type="ECO:0000313" key="1">
    <source>
        <dbReference type="EMBL" id="ANE50447.1"/>
    </source>
</evidence>
<reference evidence="2" key="1">
    <citation type="submission" date="2015-01" db="EMBL/GenBank/DDBJ databases">
        <title>Flavisolibacter sp./LCS9/ whole genome sequencing.</title>
        <authorList>
            <person name="Kim M.K."/>
            <person name="Srinivasan S."/>
            <person name="Lee J.-J."/>
        </authorList>
    </citation>
    <scope>NUCLEOTIDE SEQUENCE [LARGE SCALE GENOMIC DNA]</scope>
    <source>
        <strain evidence="2">LCS9</strain>
    </source>
</reference>
<dbReference type="RefSeq" id="WP_066403309.1">
    <property type="nucleotide sequence ID" value="NZ_CP011390.1"/>
</dbReference>
<gene>
    <name evidence="1" type="ORF">SY85_08020</name>
</gene>